<keyword evidence="4 10" id="KW-0547">Nucleotide-binding</keyword>
<dbReference type="InterPro" id="IPR006426">
    <property type="entry name" value="Asn_synth_AEB"/>
</dbReference>
<dbReference type="AlphaFoldDB" id="A0A0R1ME52"/>
<feature type="binding site" evidence="10">
    <location>
        <position position="310"/>
    </location>
    <ligand>
        <name>ATP</name>
        <dbReference type="ChEBI" id="CHEBI:30616"/>
    </ligand>
</feature>
<dbReference type="InterPro" id="IPR029055">
    <property type="entry name" value="Ntn_hydrolases_N"/>
</dbReference>
<dbReference type="InterPro" id="IPR051786">
    <property type="entry name" value="ASN_synthetase/amidase"/>
</dbReference>
<dbReference type="PANTHER" id="PTHR43284">
    <property type="entry name" value="ASPARAGINE SYNTHETASE (GLUTAMINE-HYDROLYZING)"/>
    <property type="match status" value="1"/>
</dbReference>
<keyword evidence="14" id="KW-1185">Reference proteome</keyword>
<evidence type="ECO:0000256" key="9">
    <source>
        <dbReference type="PIRSR" id="PIRSR001589-1"/>
    </source>
</evidence>
<dbReference type="InterPro" id="IPR017932">
    <property type="entry name" value="GATase_2_dom"/>
</dbReference>
<dbReference type="GO" id="GO:0005524">
    <property type="term" value="F:ATP binding"/>
    <property type="evidence" value="ECO:0007669"/>
    <property type="project" value="UniProtKB-KW"/>
</dbReference>
<evidence type="ECO:0000313" key="13">
    <source>
        <dbReference type="EMBL" id="KRL06366.1"/>
    </source>
</evidence>
<dbReference type="InterPro" id="IPR001962">
    <property type="entry name" value="Asn_synthase"/>
</dbReference>
<dbReference type="CDD" id="cd00712">
    <property type="entry name" value="AsnB"/>
    <property type="match status" value="1"/>
</dbReference>
<dbReference type="EC" id="6.3.5.4" evidence="3"/>
<dbReference type="InterPro" id="IPR033738">
    <property type="entry name" value="AsnB_N"/>
</dbReference>
<feature type="site" description="Important for beta-aspartyl-AMP intermediate formation" evidence="11">
    <location>
        <position position="385"/>
    </location>
</feature>
<keyword evidence="5 10" id="KW-0067">ATP-binding</keyword>
<feature type="active site" description="For GATase activity" evidence="9">
    <location>
        <position position="25"/>
    </location>
</feature>
<evidence type="ECO:0000256" key="11">
    <source>
        <dbReference type="PIRSR" id="PIRSR001589-3"/>
    </source>
</evidence>
<dbReference type="GO" id="GO:0005829">
    <property type="term" value="C:cytosol"/>
    <property type="evidence" value="ECO:0007669"/>
    <property type="project" value="TreeGrafter"/>
</dbReference>
<dbReference type="Pfam" id="PF13537">
    <property type="entry name" value="GATase_7"/>
    <property type="match status" value="1"/>
</dbReference>
<dbReference type="Gene3D" id="3.60.20.10">
    <property type="entry name" value="Glutamine Phosphoribosylpyrophosphate, subunit 1, domain 1"/>
    <property type="match status" value="1"/>
</dbReference>
<evidence type="ECO:0000256" key="5">
    <source>
        <dbReference type="ARBA" id="ARBA00022840"/>
    </source>
</evidence>
<evidence type="ECO:0000256" key="10">
    <source>
        <dbReference type="PIRSR" id="PIRSR001589-2"/>
    </source>
</evidence>
<dbReference type="InterPro" id="IPR014729">
    <property type="entry name" value="Rossmann-like_a/b/a_fold"/>
</dbReference>
<feature type="binding site" evidence="10">
    <location>
        <position position="124"/>
    </location>
    <ligand>
        <name>L-glutamine</name>
        <dbReference type="ChEBI" id="CHEBI:58359"/>
    </ligand>
</feature>
<dbReference type="PROSITE" id="PS51278">
    <property type="entry name" value="GATASE_TYPE_2"/>
    <property type="match status" value="1"/>
</dbReference>
<comment type="catalytic activity">
    <reaction evidence="8">
        <text>L-aspartate + L-glutamine + ATP + H2O = L-asparagine + L-glutamate + AMP + diphosphate + H(+)</text>
        <dbReference type="Rhea" id="RHEA:12228"/>
        <dbReference type="ChEBI" id="CHEBI:15377"/>
        <dbReference type="ChEBI" id="CHEBI:15378"/>
        <dbReference type="ChEBI" id="CHEBI:29985"/>
        <dbReference type="ChEBI" id="CHEBI:29991"/>
        <dbReference type="ChEBI" id="CHEBI:30616"/>
        <dbReference type="ChEBI" id="CHEBI:33019"/>
        <dbReference type="ChEBI" id="CHEBI:58048"/>
        <dbReference type="ChEBI" id="CHEBI:58359"/>
        <dbReference type="ChEBI" id="CHEBI:456215"/>
        <dbReference type="EC" id="6.3.5.4"/>
    </reaction>
</comment>
<evidence type="ECO:0000256" key="1">
    <source>
        <dbReference type="ARBA" id="ARBA00005187"/>
    </source>
</evidence>
<dbReference type="PATRIC" id="fig|1423759.3.peg.896"/>
<keyword evidence="7 9" id="KW-0315">Glutamine amidotransferase</keyword>
<dbReference type="GO" id="GO:0004066">
    <property type="term" value="F:asparagine synthase (glutamine-hydrolyzing) activity"/>
    <property type="evidence" value="ECO:0007669"/>
    <property type="project" value="UniProtKB-EC"/>
</dbReference>
<comment type="pathway">
    <text evidence="1">Amino-acid biosynthesis; L-asparagine biosynthesis; L-asparagine from L-aspartate (L-Gln route): step 1/1.</text>
</comment>
<evidence type="ECO:0000259" key="12">
    <source>
        <dbReference type="PROSITE" id="PS51278"/>
    </source>
</evidence>
<proteinExistence type="inferred from homology"/>
<evidence type="ECO:0000313" key="14">
    <source>
        <dbReference type="Proteomes" id="UP000051448"/>
    </source>
</evidence>
<evidence type="ECO:0000256" key="6">
    <source>
        <dbReference type="ARBA" id="ARBA00022888"/>
    </source>
</evidence>
<evidence type="ECO:0000256" key="3">
    <source>
        <dbReference type="ARBA" id="ARBA00012737"/>
    </source>
</evidence>
<comment type="caution">
    <text evidence="13">The sequence shown here is derived from an EMBL/GenBank/DDBJ whole genome shotgun (WGS) entry which is preliminary data.</text>
</comment>
<dbReference type="CDD" id="cd01991">
    <property type="entry name" value="Asn_synthase_B_C"/>
    <property type="match status" value="1"/>
</dbReference>
<accession>A0A0R1ME52</accession>
<evidence type="ECO:0000256" key="7">
    <source>
        <dbReference type="ARBA" id="ARBA00022962"/>
    </source>
</evidence>
<organism evidence="13 14">
    <name type="scientific">Liquorilactobacillus hordei DSM 19519</name>
    <dbReference type="NCBI Taxonomy" id="1423759"/>
    <lineage>
        <taxon>Bacteria</taxon>
        <taxon>Bacillati</taxon>
        <taxon>Bacillota</taxon>
        <taxon>Bacilli</taxon>
        <taxon>Lactobacillales</taxon>
        <taxon>Lactobacillaceae</taxon>
        <taxon>Liquorilactobacillus</taxon>
    </lineage>
</organism>
<comment type="similarity">
    <text evidence="2">Belongs to the asparagine synthetase family.</text>
</comment>
<protein>
    <recommendedName>
        <fullName evidence="3">asparagine synthase (glutamine-hydrolyzing)</fullName>
        <ecNumber evidence="3">6.3.5.4</ecNumber>
    </recommendedName>
</protein>
<dbReference type="SUPFAM" id="SSF52402">
    <property type="entry name" value="Adenine nucleotide alpha hydrolases-like"/>
    <property type="match status" value="1"/>
</dbReference>
<dbReference type="Pfam" id="PF00733">
    <property type="entry name" value="Asn_synthase"/>
    <property type="match status" value="1"/>
</dbReference>
<dbReference type="SUPFAM" id="SSF56235">
    <property type="entry name" value="N-terminal nucleophile aminohydrolases (Ntn hydrolases)"/>
    <property type="match status" value="1"/>
</dbReference>
<reference evidence="13 14" key="1">
    <citation type="journal article" date="2015" name="Genome Announc.">
        <title>Expanding the biotechnology potential of lactobacilli through comparative genomics of 213 strains and associated genera.</title>
        <authorList>
            <person name="Sun Z."/>
            <person name="Harris H.M."/>
            <person name="McCann A."/>
            <person name="Guo C."/>
            <person name="Argimon S."/>
            <person name="Zhang W."/>
            <person name="Yang X."/>
            <person name="Jeffery I.B."/>
            <person name="Cooney J.C."/>
            <person name="Kagawa T.F."/>
            <person name="Liu W."/>
            <person name="Song Y."/>
            <person name="Salvetti E."/>
            <person name="Wrobel A."/>
            <person name="Rasinkangas P."/>
            <person name="Parkhill J."/>
            <person name="Rea M.C."/>
            <person name="O'Sullivan O."/>
            <person name="Ritari J."/>
            <person name="Douillard F.P."/>
            <person name="Paul Ross R."/>
            <person name="Yang R."/>
            <person name="Briner A.E."/>
            <person name="Felis G.E."/>
            <person name="de Vos W.M."/>
            <person name="Barrangou R."/>
            <person name="Klaenhammer T.R."/>
            <person name="Caufield P.W."/>
            <person name="Cui Y."/>
            <person name="Zhang H."/>
            <person name="O'Toole P.W."/>
        </authorList>
    </citation>
    <scope>NUCLEOTIDE SEQUENCE [LARGE SCALE GENOMIC DNA]</scope>
    <source>
        <strain evidence="13 14">DSM 19519</strain>
    </source>
</reference>
<evidence type="ECO:0000256" key="4">
    <source>
        <dbReference type="ARBA" id="ARBA00022741"/>
    </source>
</evidence>
<dbReference type="STRING" id="1423759.FC92_GL000849"/>
<dbReference type="NCBIfam" id="TIGR01536">
    <property type="entry name" value="asn_synth_AEB"/>
    <property type="match status" value="1"/>
</dbReference>
<keyword evidence="9" id="KW-0028">Amino-acid biosynthesis</keyword>
<feature type="domain" description="Glutamine amidotransferase type-2" evidence="12">
    <location>
        <begin position="25"/>
        <end position="236"/>
    </location>
</feature>
<dbReference type="GO" id="GO:0006529">
    <property type="term" value="P:asparagine biosynthetic process"/>
    <property type="evidence" value="ECO:0007669"/>
    <property type="project" value="UniProtKB-KW"/>
</dbReference>
<evidence type="ECO:0000256" key="8">
    <source>
        <dbReference type="ARBA" id="ARBA00048741"/>
    </source>
</evidence>
<evidence type="ECO:0000256" key="2">
    <source>
        <dbReference type="ARBA" id="ARBA00005752"/>
    </source>
</evidence>
<dbReference type="PIRSF" id="PIRSF001589">
    <property type="entry name" value="Asn_synthetase_glu-h"/>
    <property type="match status" value="1"/>
</dbReference>
<name>A0A0R1ME52_9LACO</name>
<dbReference type="EMBL" id="AZDX01000024">
    <property type="protein sequence ID" value="KRL06366.1"/>
    <property type="molecule type" value="Genomic_DNA"/>
</dbReference>
<dbReference type="Gene3D" id="3.40.50.620">
    <property type="entry name" value="HUPs"/>
    <property type="match status" value="1"/>
</dbReference>
<keyword evidence="6 9" id="KW-0061">Asparagine biosynthesis</keyword>
<dbReference type="Proteomes" id="UP000051448">
    <property type="component" value="Unassembled WGS sequence"/>
</dbReference>
<gene>
    <name evidence="13" type="ORF">FC92_GL000849</name>
</gene>
<sequence length="635" mass="74313">MEFFWGKNYNLVDWGIDQKKGCTMCGFVGLLTNSIGKNEIKYKKINDMNNMIIHRGPDDEGYFQDKNITMGFRRLSIIDLKNGHQPMEYDNERYWLTFNGEIYNYIELRKQLEQEGYTFKTNTDSEIILAMYAKYSEKCVSFFRGMFAFVIWDSVAKKLFAARDHFGIKPFYYSINEGDFYYASENKAIYKILQKKDLNEDALQDYMTYQYVPENETMYENVESLQPGCSLSVEPGKEVKVERYFYAEFEPIKLSEKEYEKQIRDCLVESVEKHMSADVPVGAFLSGGIDSAIIVSLAKQFNSQLETFSVGFGQEGYSELDVAEMTAAQLGVKNTSYVIDPVEFMQEFPHFVWSMDDPLADPAAIPQYFVAREARKKVKVALTGEGADEFFGGYKMYHEPLSLKFFEHTKRINKMLNQIAHLIPEGVKGRNFVLRGTTPLEERYVGNAFIFNEKQKNKFFKNYNCNHPFQLFTKPLYQDACKNDAVSKMQFIDVHSWLSGDLLHNADRTTMAHSLELRTPFVDKDVFEVARHIPSEYKISHGTTKYILRKAVKGLVPDHVLERSKLGFPVPIRVWLRAEMYEWARDIIKKSQTDKYFDKDYFLNLLEEHRRKRKDNSRKLWTILTFMVWYQVYGE</sequence>
<dbReference type="PANTHER" id="PTHR43284:SF1">
    <property type="entry name" value="ASPARAGINE SYNTHETASE"/>
    <property type="match status" value="1"/>
</dbReference>